<dbReference type="SUPFAM" id="SSF54637">
    <property type="entry name" value="Thioesterase/thiol ester dehydrase-isomerase"/>
    <property type="match status" value="1"/>
</dbReference>
<dbReference type="RefSeq" id="WP_104357122.1">
    <property type="nucleotide sequence ID" value="NZ_CALFFA010000006.1"/>
</dbReference>
<keyword evidence="4" id="KW-1185">Reference proteome</keyword>
<dbReference type="InterPro" id="IPR029069">
    <property type="entry name" value="HotDog_dom_sf"/>
</dbReference>
<feature type="domain" description="FAS1-like dehydratase" evidence="1">
    <location>
        <begin position="78"/>
        <end position="137"/>
    </location>
</feature>
<name>A0A2S5T5K0_9BURK</name>
<evidence type="ECO:0000259" key="1">
    <source>
        <dbReference type="Pfam" id="PF13452"/>
    </source>
</evidence>
<dbReference type="InterPro" id="IPR052741">
    <property type="entry name" value="Mitochondrial_HTD2"/>
</dbReference>
<dbReference type="EMBL" id="PSNY01000007">
    <property type="protein sequence ID" value="PPE70147.1"/>
    <property type="molecule type" value="Genomic_DNA"/>
</dbReference>
<evidence type="ECO:0000313" key="2">
    <source>
        <dbReference type="EMBL" id="PPE70147.1"/>
    </source>
</evidence>
<dbReference type="Proteomes" id="UP000239406">
    <property type="component" value="Unassembled WGS sequence"/>
</dbReference>
<proteinExistence type="predicted"/>
<reference evidence="3 5" key="2">
    <citation type="submission" date="2019-03" db="EMBL/GenBank/DDBJ databases">
        <title>Genomic Encyclopedia of Type Strains, Phase IV (KMG-IV): sequencing the most valuable type-strain genomes for metagenomic binning, comparative biology and taxonomic classification.</title>
        <authorList>
            <person name="Goeker M."/>
        </authorList>
    </citation>
    <scope>NUCLEOTIDE SEQUENCE [LARGE SCALE GENOMIC DNA]</scope>
    <source>
        <strain evidence="3 5">DSM 15264</strain>
    </source>
</reference>
<dbReference type="Gene3D" id="3.10.129.10">
    <property type="entry name" value="Hotdog Thioesterase"/>
    <property type="match status" value="2"/>
</dbReference>
<comment type="caution">
    <text evidence="2">The sequence shown here is derived from an EMBL/GenBank/DDBJ whole genome shotgun (WGS) entry which is preliminary data.</text>
</comment>
<dbReference type="Pfam" id="PF13452">
    <property type="entry name" value="FAS1_DH_region"/>
    <property type="match status" value="1"/>
</dbReference>
<dbReference type="InterPro" id="IPR039569">
    <property type="entry name" value="FAS1-like_DH_region"/>
</dbReference>
<dbReference type="PANTHER" id="PTHR28152:SF1">
    <property type="entry name" value="HYDROXYACYL-THIOESTER DEHYDRATASE TYPE 2, MITOCHONDRIAL"/>
    <property type="match status" value="1"/>
</dbReference>
<sequence length="286" mass="31395">MSDIDLASLLTWIGRSERAEEVLSPVPAQCLAATLSLPEALHPRGHLPLPWHWLHFPDLTPTDRLGDDGAPREQALLPPVPLEQVMWAGASLESRRPLRTGVATQRESTLADLSVKQGRRGTMVFVTTEHRYAQEGALALVERVNLVFLGAANGSTRETPAPAAARRREWLVNEVVLFRYSALTFNPHRIHYDLPYATQAGGYPGLVVHGPLQATLLAETFRAWHPDRTVRRAEFRARAPLFLGTPVVVEAEPLQGDTCRLWTRSSGGGVAMECAITSDPAAEARA</sequence>
<protein>
    <submittedName>
        <fullName evidence="3">3-methylfumaryl-CoA hydratase</fullName>
    </submittedName>
    <submittedName>
        <fullName evidence="2">Acyl-CoA dehydrogenase</fullName>
    </submittedName>
</protein>
<evidence type="ECO:0000313" key="3">
    <source>
        <dbReference type="EMBL" id="TCP08198.1"/>
    </source>
</evidence>
<gene>
    <name evidence="2" type="ORF">C1702_07775</name>
    <name evidence="3" type="ORF">EV676_103231</name>
</gene>
<evidence type="ECO:0000313" key="5">
    <source>
        <dbReference type="Proteomes" id="UP000294772"/>
    </source>
</evidence>
<evidence type="ECO:0000313" key="4">
    <source>
        <dbReference type="Proteomes" id="UP000239406"/>
    </source>
</evidence>
<dbReference type="GO" id="GO:0019171">
    <property type="term" value="F:(3R)-hydroxyacyl-[acyl-carrier-protein] dehydratase activity"/>
    <property type="evidence" value="ECO:0007669"/>
    <property type="project" value="TreeGrafter"/>
</dbReference>
<organism evidence="2 4">
    <name type="scientific">Caldimonas thermodepolymerans</name>
    <dbReference type="NCBI Taxonomy" id="215580"/>
    <lineage>
        <taxon>Bacteria</taxon>
        <taxon>Pseudomonadati</taxon>
        <taxon>Pseudomonadota</taxon>
        <taxon>Betaproteobacteria</taxon>
        <taxon>Burkholderiales</taxon>
        <taxon>Sphaerotilaceae</taxon>
        <taxon>Caldimonas</taxon>
    </lineage>
</organism>
<dbReference type="PANTHER" id="PTHR28152">
    <property type="entry name" value="HYDROXYACYL-THIOESTER DEHYDRATASE TYPE 2, MITOCHONDRIAL"/>
    <property type="match status" value="1"/>
</dbReference>
<reference evidence="2 4" key="1">
    <citation type="submission" date="2018-02" db="EMBL/GenBank/DDBJ databases">
        <title>Reclassifiation of [Polyangium] brachysporum DSM 7029 as Guopingzhaonella breviflexa gen. nov., sp. nov., a member of the family Comamonadaceae.</title>
        <authorList>
            <person name="Tang B."/>
        </authorList>
    </citation>
    <scope>NUCLEOTIDE SEQUENCE [LARGE SCALE GENOMIC DNA]</scope>
    <source>
        <strain evidence="2 4">DSM 15344</strain>
    </source>
</reference>
<dbReference type="OrthoDB" id="7183822at2"/>
<dbReference type="EMBL" id="SLXF01000003">
    <property type="protein sequence ID" value="TCP08198.1"/>
    <property type="molecule type" value="Genomic_DNA"/>
</dbReference>
<accession>A0A2S5T5K0</accession>
<dbReference type="Proteomes" id="UP000294772">
    <property type="component" value="Unassembled WGS sequence"/>
</dbReference>
<dbReference type="AlphaFoldDB" id="A0A2S5T5K0"/>